<feature type="compositionally biased region" description="Low complexity" evidence="2">
    <location>
        <begin position="53"/>
        <end position="68"/>
    </location>
</feature>
<comment type="caution">
    <text evidence="3">The sequence shown here is derived from an EMBL/GenBank/DDBJ whole genome shotgun (WGS) entry which is preliminary data.</text>
</comment>
<evidence type="ECO:0000313" key="4">
    <source>
        <dbReference type="Proteomes" id="UP001432995"/>
    </source>
</evidence>
<dbReference type="InterPro" id="IPR010985">
    <property type="entry name" value="Ribbon_hlx_hlx"/>
</dbReference>
<feature type="region of interest" description="Disordered" evidence="2">
    <location>
        <begin position="42"/>
        <end position="68"/>
    </location>
</feature>
<protein>
    <submittedName>
        <fullName evidence="3">Type II toxin-antitoxin system ParD family antitoxin</fullName>
    </submittedName>
</protein>
<evidence type="ECO:0000256" key="2">
    <source>
        <dbReference type="SAM" id="MobiDB-lite"/>
    </source>
</evidence>
<dbReference type="Proteomes" id="UP001432995">
    <property type="component" value="Unassembled WGS sequence"/>
</dbReference>
<accession>A0ABV1RA48</accession>
<dbReference type="NCBIfam" id="TIGR02606">
    <property type="entry name" value="antidote_CC2985"/>
    <property type="match status" value="1"/>
</dbReference>
<sequence length="68" mass="7246">MAARRSITVSITPEQDDLIQSCLQSGRFASTSEVVRAALRLLDQDEGQRRPAASKAAGTASSSPSQNR</sequence>
<name>A0ABV1RA48_9HYPH</name>
<proteinExistence type="predicted"/>
<evidence type="ECO:0000313" key="3">
    <source>
        <dbReference type="EMBL" id="MER2291724.1"/>
    </source>
</evidence>
<keyword evidence="4" id="KW-1185">Reference proteome</keyword>
<dbReference type="RefSeq" id="WP_350381051.1">
    <property type="nucleotide sequence ID" value="NZ_JBELQD010000056.1"/>
</dbReference>
<evidence type="ECO:0000256" key="1">
    <source>
        <dbReference type="ARBA" id="ARBA00022649"/>
    </source>
</evidence>
<keyword evidence="1" id="KW-1277">Toxin-antitoxin system</keyword>
<organism evidence="3 4">
    <name type="scientific">Methylobacterium brachiatum</name>
    <dbReference type="NCBI Taxonomy" id="269660"/>
    <lineage>
        <taxon>Bacteria</taxon>
        <taxon>Pseudomonadati</taxon>
        <taxon>Pseudomonadota</taxon>
        <taxon>Alphaproteobacteria</taxon>
        <taxon>Hyphomicrobiales</taxon>
        <taxon>Methylobacteriaceae</taxon>
        <taxon>Methylobacterium</taxon>
    </lineage>
</organism>
<reference evidence="3" key="1">
    <citation type="submission" date="2024-06" db="EMBL/GenBank/DDBJ databases">
        <authorList>
            <person name="Campbell A.G."/>
        </authorList>
    </citation>
    <scope>NUCLEOTIDE SEQUENCE</scope>
    <source>
        <strain evidence="3">EM17</strain>
    </source>
</reference>
<gene>
    <name evidence="3" type="ORF">ABS770_26050</name>
</gene>
<dbReference type="InterPro" id="IPR038296">
    <property type="entry name" value="ParD_sf"/>
</dbReference>
<dbReference type="EMBL" id="JBELQD010000056">
    <property type="protein sequence ID" value="MER2291724.1"/>
    <property type="molecule type" value="Genomic_DNA"/>
</dbReference>
<dbReference type="SUPFAM" id="SSF47598">
    <property type="entry name" value="Ribbon-helix-helix"/>
    <property type="match status" value="1"/>
</dbReference>
<dbReference type="Pfam" id="PF03693">
    <property type="entry name" value="ParD_antitoxin"/>
    <property type="match status" value="1"/>
</dbReference>
<dbReference type="InterPro" id="IPR022789">
    <property type="entry name" value="ParD"/>
</dbReference>
<dbReference type="Gene3D" id="6.10.10.120">
    <property type="entry name" value="Antitoxin ParD1-like"/>
    <property type="match status" value="1"/>
</dbReference>